<feature type="domain" description="Piwi" evidence="2">
    <location>
        <begin position="389"/>
        <end position="465"/>
    </location>
</feature>
<feature type="region of interest" description="Disordered" evidence="1">
    <location>
        <begin position="1"/>
        <end position="34"/>
    </location>
</feature>
<evidence type="ECO:0000313" key="4">
    <source>
        <dbReference type="Proteomes" id="UP001054889"/>
    </source>
</evidence>
<dbReference type="Proteomes" id="UP001054889">
    <property type="component" value="Unassembled WGS sequence"/>
</dbReference>
<proteinExistence type="predicted"/>
<gene>
    <name evidence="3" type="primary">gb11210</name>
    <name evidence="3" type="ORF">PR202_gb11210</name>
</gene>
<dbReference type="Pfam" id="PF02171">
    <property type="entry name" value="Piwi"/>
    <property type="match status" value="1"/>
</dbReference>
<dbReference type="SUPFAM" id="SSF53098">
    <property type="entry name" value="Ribonuclease H-like"/>
    <property type="match status" value="1"/>
</dbReference>
<evidence type="ECO:0000313" key="3">
    <source>
        <dbReference type="EMBL" id="GJN23550.1"/>
    </source>
</evidence>
<dbReference type="EMBL" id="BQKI01000076">
    <property type="protein sequence ID" value="GJN23550.1"/>
    <property type="molecule type" value="Genomic_DNA"/>
</dbReference>
<evidence type="ECO:0000259" key="2">
    <source>
        <dbReference type="PROSITE" id="PS50822"/>
    </source>
</evidence>
<comment type="caution">
    <text evidence="3">The sequence shown here is derived from an EMBL/GenBank/DDBJ whole genome shotgun (WGS) entry which is preliminary data.</text>
</comment>
<feature type="compositionally biased region" description="Low complexity" evidence="1">
    <location>
        <begin position="1"/>
        <end position="13"/>
    </location>
</feature>
<name>A0AAV5EMD1_ELECO</name>
<dbReference type="AlphaFoldDB" id="A0AAV5EMD1"/>
<accession>A0AAV5EMD1</accession>
<organism evidence="3 4">
    <name type="scientific">Eleusine coracana subsp. coracana</name>
    <dbReference type="NCBI Taxonomy" id="191504"/>
    <lineage>
        <taxon>Eukaryota</taxon>
        <taxon>Viridiplantae</taxon>
        <taxon>Streptophyta</taxon>
        <taxon>Embryophyta</taxon>
        <taxon>Tracheophyta</taxon>
        <taxon>Spermatophyta</taxon>
        <taxon>Magnoliopsida</taxon>
        <taxon>Liliopsida</taxon>
        <taxon>Poales</taxon>
        <taxon>Poaceae</taxon>
        <taxon>PACMAD clade</taxon>
        <taxon>Chloridoideae</taxon>
        <taxon>Cynodonteae</taxon>
        <taxon>Eleusininae</taxon>
        <taxon>Eleusine</taxon>
    </lineage>
</organism>
<dbReference type="PANTHER" id="PTHR22891">
    <property type="entry name" value="EUKARYOTIC TRANSLATION INITIATION FACTOR 2C"/>
    <property type="match status" value="1"/>
</dbReference>
<sequence>MAAVQARGSSSYRGAGGELVDFDCGDTREGIELGFSRHPRLFPLQKVTVFRSAPPPSPSISSQSRPSPMANRGGGQGGRGHQRGLQGRGTGGCGWPSVRPPPASTPPPVPVQYQAAYGHALPGAPPASQPPPSPSPAPAAGTRQGANEPAPAKEVKKKLFVSQTAVAVAAQEGTAVVAEDAPDVELAHPAFTCVGIFGKNVMIRANNFLVDVADNNLFLYDVSINPELKTSQTKEKVLNGVIKLHGQTSLGGKLPAYDGRKTLYTSSSLPFVSEELVVMLIDLEKKQRAEREYMITTDTYHLTQFMSGRQMTIPQETNQWLISAILQVCKIVEGHRYSENLRDKQAVNPHPCVEVKSASPNCIENALRDVQRRATQILGKQGPGTQIPLLIIILPDTSCFHGKIKRVCETDIGMVSYCCLPRHVSRPNSQYLENVALKINVKVGGHNTFLGRSESPKDVIPLVSGKKESPRDVVPTQPYWNQVTEHDLIRDIVTDGQFENVLQVNAIREVIYEVWVDAKVAFIQRDKPATLEHIVHEAMIILNCHPRDIYFCREGRPVPSDKLLVQSCKLVSQFRLRGGFRNDPIPLAVFIDSIKHADVSKWFENITIPFNLRRKHGPKYEIGLGEDASWVLSMVLMAAEHTHEDGLCYAGGFSIKDMWYLPDSRSVEIRAPTQLITQEGYVEDEAFIGSVIDKWFTYQGSDSILHYPMFVEDLIMKIDNLDTAGDEFISVKKRSLIFLHPASKSACERLKIIDALMVHYHKLLHADAKAFQNALCGLNFSWIDKVSDADAAPEMRRRYYHRFWDGRAGKYSTKAYAEDYFGRLDLTRCLITHTDSQVTEKQVDAAIFHEQLKSCGEHEQLESCGKGEGLKRCGEHKQLESCGRDEELKRTARGSRP</sequence>
<reference evidence="3" key="2">
    <citation type="submission" date="2021-12" db="EMBL/GenBank/DDBJ databases">
        <title>Resequencing data analysis of finger millet.</title>
        <authorList>
            <person name="Hatakeyama M."/>
            <person name="Aluri S."/>
            <person name="Balachadran M.T."/>
            <person name="Sivarajan S.R."/>
            <person name="Poveda L."/>
            <person name="Shimizu-Inatsugi R."/>
            <person name="Schlapbach R."/>
            <person name="Sreeman S.M."/>
            <person name="Shimizu K.K."/>
        </authorList>
    </citation>
    <scope>NUCLEOTIDE SEQUENCE</scope>
</reference>
<dbReference type="Pfam" id="PF16486">
    <property type="entry name" value="ArgoN"/>
    <property type="match status" value="1"/>
</dbReference>
<dbReference type="InterPro" id="IPR012337">
    <property type="entry name" value="RNaseH-like_sf"/>
</dbReference>
<reference evidence="3" key="1">
    <citation type="journal article" date="2018" name="DNA Res.">
        <title>Multiple hybrid de novo genome assembly of finger millet, an orphan allotetraploid crop.</title>
        <authorList>
            <person name="Hatakeyama M."/>
            <person name="Aluri S."/>
            <person name="Balachadran M.T."/>
            <person name="Sivarajan S.R."/>
            <person name="Patrignani A."/>
            <person name="Gruter S."/>
            <person name="Poveda L."/>
            <person name="Shimizu-Inatsugi R."/>
            <person name="Baeten J."/>
            <person name="Francoijs K.J."/>
            <person name="Nataraja K.N."/>
            <person name="Reddy Y.A.N."/>
            <person name="Phadnis S."/>
            <person name="Ravikumar R.L."/>
            <person name="Schlapbach R."/>
            <person name="Sreeman S.M."/>
            <person name="Shimizu K.K."/>
        </authorList>
    </citation>
    <scope>NUCLEOTIDE SEQUENCE</scope>
</reference>
<dbReference type="InterPro" id="IPR003165">
    <property type="entry name" value="Piwi"/>
</dbReference>
<feature type="region of interest" description="Disordered" evidence="1">
    <location>
        <begin position="50"/>
        <end position="154"/>
    </location>
</feature>
<feature type="compositionally biased region" description="Pro residues" evidence="1">
    <location>
        <begin position="98"/>
        <end position="110"/>
    </location>
</feature>
<feature type="compositionally biased region" description="Low complexity" evidence="1">
    <location>
        <begin position="59"/>
        <end position="68"/>
    </location>
</feature>
<dbReference type="PROSITE" id="PS50822">
    <property type="entry name" value="PIWI"/>
    <property type="match status" value="1"/>
</dbReference>
<feature type="compositionally biased region" description="Pro residues" evidence="1">
    <location>
        <begin position="123"/>
        <end position="137"/>
    </location>
</feature>
<keyword evidence="4" id="KW-1185">Reference proteome</keyword>
<dbReference type="GO" id="GO:0003676">
    <property type="term" value="F:nucleic acid binding"/>
    <property type="evidence" value="ECO:0007669"/>
    <property type="project" value="InterPro"/>
</dbReference>
<evidence type="ECO:0000256" key="1">
    <source>
        <dbReference type="SAM" id="MobiDB-lite"/>
    </source>
</evidence>
<protein>
    <recommendedName>
        <fullName evidence="2">Piwi domain-containing protein</fullName>
    </recommendedName>
</protein>
<dbReference type="InterPro" id="IPR032474">
    <property type="entry name" value="Argonaute_N"/>
</dbReference>
<dbReference type="Gene3D" id="3.40.50.2300">
    <property type="match status" value="1"/>
</dbReference>